<dbReference type="Proteomes" id="UP000244184">
    <property type="component" value="Unassembled WGS sequence"/>
</dbReference>
<evidence type="ECO:0000313" key="4">
    <source>
        <dbReference type="Proteomes" id="UP000244184"/>
    </source>
</evidence>
<dbReference type="AlphaFoldDB" id="A0A2T6G6V0"/>
<protein>
    <submittedName>
        <fullName evidence="3">Glycosyl transferase family 2</fullName>
    </submittedName>
</protein>
<comment type="caution">
    <text evidence="3">The sequence shown here is derived from an EMBL/GenBank/DDBJ whole genome shotgun (WGS) entry which is preliminary data.</text>
</comment>
<dbReference type="InterPro" id="IPR029044">
    <property type="entry name" value="Nucleotide-diphossugar_trans"/>
</dbReference>
<evidence type="ECO:0000256" key="1">
    <source>
        <dbReference type="SAM" id="Phobius"/>
    </source>
</evidence>
<dbReference type="SUPFAM" id="SSF53448">
    <property type="entry name" value="Nucleotide-diphospho-sugar transferases"/>
    <property type="match status" value="1"/>
</dbReference>
<dbReference type="GO" id="GO:0016740">
    <property type="term" value="F:transferase activity"/>
    <property type="evidence" value="ECO:0007669"/>
    <property type="project" value="UniProtKB-KW"/>
</dbReference>
<dbReference type="Pfam" id="PF00535">
    <property type="entry name" value="Glycos_transf_2"/>
    <property type="match status" value="1"/>
</dbReference>
<evidence type="ECO:0000313" key="3">
    <source>
        <dbReference type="EMBL" id="PUA39884.1"/>
    </source>
</evidence>
<dbReference type="RefSeq" id="WP_108530877.1">
    <property type="nucleotide sequence ID" value="NZ_PYHP01000019.1"/>
</dbReference>
<proteinExistence type="predicted"/>
<dbReference type="CDD" id="cd04186">
    <property type="entry name" value="GT_2_like_c"/>
    <property type="match status" value="1"/>
</dbReference>
<sequence length="288" mass="33499">MDLSIIILNYNTRELTLNCLKSIYLSETTYTYEVILIDNNSRDNSVEAIREAFPSVHLICNDVNVGYSKANNQGMRVAKGRYVLLLNSDTVIQSDTLHTMIQFMDQHENIGAAGCKVVLPDGALDKACRRGFPTPSASFYYAFGFSKLFPDNPKFNQYQLTHLDQNKDYPVDCLVGAFMMVRKEAIDQVGMLDEQFFMYGEDIDWCYRIKQGGWNIYYYPYTQIIHYKGASSRRKPFKIIYEFHRAMYLFHQKHYRMNYSFLVNFLVYSGITVKFLASLLLNRFGSVR</sequence>
<gene>
    <name evidence="3" type="ORF">C8Z91_07420</name>
</gene>
<name>A0A2T6G6V0_9BACL</name>
<dbReference type="Gene3D" id="3.90.550.10">
    <property type="entry name" value="Spore Coat Polysaccharide Biosynthesis Protein SpsA, Chain A"/>
    <property type="match status" value="1"/>
</dbReference>
<keyword evidence="1" id="KW-0812">Transmembrane</keyword>
<dbReference type="PANTHER" id="PTHR43179">
    <property type="entry name" value="RHAMNOSYLTRANSFERASE WBBL"/>
    <property type="match status" value="1"/>
</dbReference>
<dbReference type="InterPro" id="IPR001173">
    <property type="entry name" value="Glyco_trans_2-like"/>
</dbReference>
<feature type="domain" description="Glycosyltransferase 2-like" evidence="2">
    <location>
        <begin position="4"/>
        <end position="189"/>
    </location>
</feature>
<dbReference type="EMBL" id="PYHP01000019">
    <property type="protein sequence ID" value="PUA39884.1"/>
    <property type="molecule type" value="Genomic_DNA"/>
</dbReference>
<keyword evidence="1" id="KW-0472">Membrane</keyword>
<accession>A0A2T6G6V0</accession>
<keyword evidence="3" id="KW-0808">Transferase</keyword>
<dbReference type="PANTHER" id="PTHR43179:SF7">
    <property type="entry name" value="RHAMNOSYLTRANSFERASE WBBL"/>
    <property type="match status" value="1"/>
</dbReference>
<feature type="transmembrane region" description="Helical" evidence="1">
    <location>
        <begin position="261"/>
        <end position="281"/>
    </location>
</feature>
<evidence type="ECO:0000259" key="2">
    <source>
        <dbReference type="Pfam" id="PF00535"/>
    </source>
</evidence>
<organism evidence="3 4">
    <name type="scientific">Paenibacillus elgii</name>
    <dbReference type="NCBI Taxonomy" id="189691"/>
    <lineage>
        <taxon>Bacteria</taxon>
        <taxon>Bacillati</taxon>
        <taxon>Bacillota</taxon>
        <taxon>Bacilli</taxon>
        <taxon>Bacillales</taxon>
        <taxon>Paenibacillaceae</taxon>
        <taxon>Paenibacillus</taxon>
    </lineage>
</organism>
<keyword evidence="1" id="KW-1133">Transmembrane helix</keyword>
<reference evidence="3 4" key="1">
    <citation type="submission" date="2018-03" db="EMBL/GenBank/DDBJ databases">
        <title>Genome sequence of Paenibacillus elgii strain AC13 an antimicrobial compound producing bacteria.</title>
        <authorList>
            <person name="Kurokawa A.S."/>
            <person name="Araujo J.F."/>
            <person name="Costa R.A."/>
            <person name="Ortega D.B."/>
            <person name="Pires A.S."/>
            <person name="Pappas G.J.Jr."/>
            <person name="Franco O.L."/>
            <person name="Barreto C."/>
            <person name="Magalhaes B.S."/>
            <person name="Kruger R.H."/>
        </authorList>
    </citation>
    <scope>NUCLEOTIDE SEQUENCE [LARGE SCALE GENOMIC DNA]</scope>
    <source>
        <strain evidence="3 4">AC13</strain>
    </source>
</reference>